<dbReference type="AlphaFoldDB" id="A0A5C6DGW4"/>
<evidence type="ECO:0000313" key="1">
    <source>
        <dbReference type="EMBL" id="TWU35077.1"/>
    </source>
</evidence>
<dbReference type="EMBL" id="SJPV01000007">
    <property type="protein sequence ID" value="TWU35077.1"/>
    <property type="molecule type" value="Genomic_DNA"/>
</dbReference>
<keyword evidence="2" id="KW-1185">Reference proteome</keyword>
<name>A0A5C6DGW4_9BACT</name>
<proteinExistence type="predicted"/>
<evidence type="ECO:0000313" key="2">
    <source>
        <dbReference type="Proteomes" id="UP000319143"/>
    </source>
</evidence>
<dbReference type="Proteomes" id="UP000319143">
    <property type="component" value="Unassembled WGS sequence"/>
</dbReference>
<accession>A0A5C6DGW4</accession>
<gene>
    <name evidence="1" type="ORF">Poly41_42210</name>
</gene>
<reference evidence="1 2" key="1">
    <citation type="submission" date="2019-02" db="EMBL/GenBank/DDBJ databases">
        <title>Deep-cultivation of Planctomycetes and their phenomic and genomic characterization uncovers novel biology.</title>
        <authorList>
            <person name="Wiegand S."/>
            <person name="Jogler M."/>
            <person name="Boedeker C."/>
            <person name="Pinto D."/>
            <person name="Vollmers J."/>
            <person name="Rivas-Marin E."/>
            <person name="Kohn T."/>
            <person name="Peeters S.H."/>
            <person name="Heuer A."/>
            <person name="Rast P."/>
            <person name="Oberbeckmann S."/>
            <person name="Bunk B."/>
            <person name="Jeske O."/>
            <person name="Meyerdierks A."/>
            <person name="Storesund J.E."/>
            <person name="Kallscheuer N."/>
            <person name="Luecker S."/>
            <person name="Lage O.M."/>
            <person name="Pohl T."/>
            <person name="Merkel B.J."/>
            <person name="Hornburger P."/>
            <person name="Mueller R.-W."/>
            <person name="Bruemmer F."/>
            <person name="Labrenz M."/>
            <person name="Spormann A.M."/>
            <person name="Op Den Camp H."/>
            <person name="Overmann J."/>
            <person name="Amann R."/>
            <person name="Jetten M.S.M."/>
            <person name="Mascher T."/>
            <person name="Medema M.H."/>
            <person name="Devos D.P."/>
            <person name="Kaster A.-K."/>
            <person name="Ovreas L."/>
            <person name="Rohde M."/>
            <person name="Galperin M.Y."/>
            <person name="Jogler C."/>
        </authorList>
    </citation>
    <scope>NUCLEOTIDE SEQUENCE [LARGE SCALE GENOMIC DNA]</scope>
    <source>
        <strain evidence="1 2">Poly41</strain>
    </source>
</reference>
<comment type="caution">
    <text evidence="1">The sequence shown here is derived from an EMBL/GenBank/DDBJ whole genome shotgun (WGS) entry which is preliminary data.</text>
</comment>
<organism evidence="1 2">
    <name type="scientific">Novipirellula artificiosorum</name>
    <dbReference type="NCBI Taxonomy" id="2528016"/>
    <lineage>
        <taxon>Bacteria</taxon>
        <taxon>Pseudomonadati</taxon>
        <taxon>Planctomycetota</taxon>
        <taxon>Planctomycetia</taxon>
        <taxon>Pirellulales</taxon>
        <taxon>Pirellulaceae</taxon>
        <taxon>Novipirellula</taxon>
    </lineage>
</organism>
<protein>
    <submittedName>
        <fullName evidence="1">Uncharacterized protein</fullName>
    </submittedName>
</protein>
<sequence>MSVREIAFIQEDFIMKVLFAKRFRRFLLSCLIAGATTTFVGDVHANDEYWHPSPDEFSEVETLDGFDLWCDWEAYNEKRLQERNFQEANQSAVATVEGNVSEVEEGFDELFEDAYEDLYGNYHFADYYNSLDMQAGDDSDCVEVAVVQQDEDEAFEATEIDASSVSSALFAVAETICRRVGVSVQQMTEPFAMVTPYAQSSLEEIARLQQVADVSVAEEVEAEEFVAAEKAEADLEALAVAEEICNDLASLAAEERIDVRVLGQSVLIIQDVTVQDVSSVVQERSGQKMSVGCSPMIATIEDAYLPYDLAAADIQVWNFLPLVSKPYCIVDRNNHVDRLDLWESETPESVSDGDTARQASPEELLDRWVCELRDAAAEHGPSLKRWSARHAGRKIASIVGPSSDAANLAVELVAQSWPSKPLPVLEVTVPSDEPAAAVQIAERIDETEQR</sequence>